<feature type="domain" description="PPIase cyclophilin-type" evidence="5">
    <location>
        <begin position="6"/>
        <end position="161"/>
    </location>
</feature>
<keyword evidence="7" id="KW-1185">Reference proteome</keyword>
<dbReference type="GO" id="GO:0003723">
    <property type="term" value="F:RNA binding"/>
    <property type="evidence" value="ECO:0007669"/>
    <property type="project" value="UniProtKB-KW"/>
</dbReference>
<dbReference type="PRINTS" id="PR00153">
    <property type="entry name" value="CSAPPISMRASE"/>
</dbReference>
<comment type="caution">
    <text evidence="6">The sequence shown here is derived from an EMBL/GenBank/DDBJ whole genome shotgun (WGS) entry which is preliminary data.</text>
</comment>
<comment type="catalytic activity">
    <reaction evidence="4">
        <text>[protein]-peptidylproline (omega=180) = [protein]-peptidylproline (omega=0)</text>
        <dbReference type="Rhea" id="RHEA:16237"/>
        <dbReference type="Rhea" id="RHEA-COMP:10747"/>
        <dbReference type="Rhea" id="RHEA-COMP:10748"/>
        <dbReference type="ChEBI" id="CHEBI:83833"/>
        <dbReference type="ChEBI" id="CHEBI:83834"/>
        <dbReference type="EC" id="5.2.1.8"/>
    </reaction>
</comment>
<evidence type="ECO:0000256" key="4">
    <source>
        <dbReference type="RuleBase" id="RU363019"/>
    </source>
</evidence>
<protein>
    <recommendedName>
        <fullName evidence="4">Peptidyl-prolyl cis-trans isomerase</fullName>
        <shortName evidence="4">PPIase</shortName>
        <ecNumber evidence="4">5.2.1.8</ecNumber>
    </recommendedName>
</protein>
<keyword evidence="4 6" id="KW-0413">Isomerase</keyword>
<evidence type="ECO:0000256" key="1">
    <source>
        <dbReference type="ARBA" id="ARBA00004123"/>
    </source>
</evidence>
<dbReference type="Proteomes" id="UP000243217">
    <property type="component" value="Unassembled WGS sequence"/>
</dbReference>
<comment type="function">
    <text evidence="4">PPIases accelerate the folding of proteins. It catalyzes the cis-trans isomerization of proline imidic peptide bonds in oligopeptides.</text>
</comment>
<organism evidence="6 7">
    <name type="scientific">Thraustotheca clavata</name>
    <dbReference type="NCBI Taxonomy" id="74557"/>
    <lineage>
        <taxon>Eukaryota</taxon>
        <taxon>Sar</taxon>
        <taxon>Stramenopiles</taxon>
        <taxon>Oomycota</taxon>
        <taxon>Saprolegniomycetes</taxon>
        <taxon>Saprolegniales</taxon>
        <taxon>Achlyaceae</taxon>
        <taxon>Thraustotheca</taxon>
    </lineage>
</organism>
<dbReference type="GO" id="GO:0005634">
    <property type="term" value="C:nucleus"/>
    <property type="evidence" value="ECO:0007669"/>
    <property type="project" value="UniProtKB-SubCell"/>
</dbReference>
<proteinExistence type="inferred from homology"/>
<dbReference type="SUPFAM" id="SSF50891">
    <property type="entry name" value="Cyclophilin-like"/>
    <property type="match status" value="1"/>
</dbReference>
<dbReference type="InterPro" id="IPR029000">
    <property type="entry name" value="Cyclophilin-like_dom_sf"/>
</dbReference>
<dbReference type="PROSITE" id="PS50072">
    <property type="entry name" value="CSA_PPIASE_2"/>
    <property type="match status" value="1"/>
</dbReference>
<evidence type="ECO:0000256" key="3">
    <source>
        <dbReference type="ARBA" id="ARBA00023242"/>
    </source>
</evidence>
<dbReference type="AlphaFoldDB" id="A0A1V9YH94"/>
<keyword evidence="2" id="KW-0694">RNA-binding</keyword>
<dbReference type="Pfam" id="PF00160">
    <property type="entry name" value="Pro_isomerase"/>
    <property type="match status" value="1"/>
</dbReference>
<dbReference type="STRING" id="74557.A0A1V9YH94"/>
<name>A0A1V9YH94_9STRA</name>
<accession>A0A1V9YH94</accession>
<evidence type="ECO:0000313" key="7">
    <source>
        <dbReference type="Proteomes" id="UP000243217"/>
    </source>
</evidence>
<dbReference type="GO" id="GO:0003755">
    <property type="term" value="F:peptidyl-prolyl cis-trans isomerase activity"/>
    <property type="evidence" value="ECO:0007669"/>
    <property type="project" value="UniProtKB-UniRule"/>
</dbReference>
<evidence type="ECO:0000256" key="2">
    <source>
        <dbReference type="ARBA" id="ARBA00022884"/>
    </source>
</evidence>
<dbReference type="PANTHER" id="PTHR45843:SF1">
    <property type="entry name" value="PEPTIDYL-PROLYL CIS-TRANS ISOMERASE-LIKE 4"/>
    <property type="match status" value="1"/>
</dbReference>
<keyword evidence="4" id="KW-0697">Rotamase</keyword>
<dbReference type="EC" id="5.2.1.8" evidence="4"/>
<dbReference type="OrthoDB" id="2083at2759"/>
<dbReference type="InterPro" id="IPR002130">
    <property type="entry name" value="Cyclophilin-type_PPIase_dom"/>
</dbReference>
<gene>
    <name evidence="6" type="ORF">THRCLA_10785</name>
</gene>
<evidence type="ECO:0000259" key="5">
    <source>
        <dbReference type="PROSITE" id="PS50072"/>
    </source>
</evidence>
<dbReference type="PANTHER" id="PTHR45843">
    <property type="entry name" value="PEPTIDYL-PROLYL CIS-TRANS ISOMERASE-LIKE 4"/>
    <property type="match status" value="1"/>
</dbReference>
<comment type="similarity">
    <text evidence="4">Belongs to the cyclophilin-type PPIase family.</text>
</comment>
<dbReference type="Gene3D" id="2.40.100.10">
    <property type="entry name" value="Cyclophilin-like"/>
    <property type="match status" value="1"/>
</dbReference>
<reference evidence="6 7" key="1">
    <citation type="journal article" date="2014" name="Genome Biol. Evol.">
        <title>The secreted proteins of Achlya hypogyna and Thraustotheca clavata identify the ancestral oomycete secretome and reveal gene acquisitions by horizontal gene transfer.</title>
        <authorList>
            <person name="Misner I."/>
            <person name="Blouin N."/>
            <person name="Leonard G."/>
            <person name="Richards T.A."/>
            <person name="Lane C.E."/>
        </authorList>
    </citation>
    <scope>NUCLEOTIDE SEQUENCE [LARGE SCALE GENOMIC DNA]</scope>
    <source>
        <strain evidence="6 7">ATCC 34112</strain>
    </source>
</reference>
<sequence length="277" mass="31045">MSVLIQTSLGEIVVDLRVKEAPRASLNFLKLCKLKYYNNVLFFNVQESLLVQTGDPTGHGHGGDSVFHLLDPKQPRSFPDELGVKKPVLSKGSMCMANTGPNTNTSQFFFILRDDDLTQFENNTLFGHAVEGLDILQNISELYADGNGRPYQDCRILHTFVLDDPFPDPSGLIEPPSSPIGERPEVESVETRLSVLDKLDEYEGKTEEEVLELRREREDKSRGVFLEIIGDVPDADVKPPEEVLFLCKLNPVTTAEDLELIFSRFGPCTAHISYNFV</sequence>
<dbReference type="InterPro" id="IPR035542">
    <property type="entry name" value="CRIP"/>
</dbReference>
<dbReference type="EMBL" id="JNBS01003898">
    <property type="protein sequence ID" value="OQR85113.1"/>
    <property type="molecule type" value="Genomic_DNA"/>
</dbReference>
<evidence type="ECO:0000313" key="6">
    <source>
        <dbReference type="EMBL" id="OQR85113.1"/>
    </source>
</evidence>
<keyword evidence="3" id="KW-0539">Nucleus</keyword>
<comment type="subcellular location">
    <subcellularLocation>
        <location evidence="1">Nucleus</location>
    </subcellularLocation>
</comment>